<dbReference type="Proteomes" id="UP000265719">
    <property type="component" value="Chromosome"/>
</dbReference>
<dbReference type="PANTHER" id="PTHR35333">
    <property type="entry name" value="BETA-LACTAMASE"/>
    <property type="match status" value="1"/>
</dbReference>
<dbReference type="NCBIfam" id="NF033103">
    <property type="entry name" value="bla_class_A"/>
    <property type="match status" value="1"/>
</dbReference>
<evidence type="ECO:0000256" key="1">
    <source>
        <dbReference type="ARBA" id="ARBA00009009"/>
    </source>
</evidence>
<reference evidence="6" key="1">
    <citation type="submission" date="2020-10" db="EMBL/GenBank/DDBJ databases">
        <title>De novo genome project of the cellulose decomposer Thermobifida halotolerans type strain.</title>
        <authorList>
            <person name="Nagy I."/>
            <person name="Horvath B."/>
            <person name="Kukolya J."/>
            <person name="Nagy I."/>
            <person name="Orsini M."/>
        </authorList>
    </citation>
    <scope>NUCLEOTIDE SEQUENCE</scope>
    <source>
        <strain evidence="6">DSM 44931</strain>
    </source>
</reference>
<dbReference type="EC" id="3.5.2.6" evidence="2 5"/>
<protein>
    <recommendedName>
        <fullName evidence="2 5">Beta-lactamase</fullName>
        <ecNumber evidence="2 5">3.5.2.6</ecNumber>
    </recommendedName>
</protein>
<dbReference type="PROSITE" id="PS00146">
    <property type="entry name" value="BETA_LACTAMASE_A"/>
    <property type="match status" value="1"/>
</dbReference>
<dbReference type="InterPro" id="IPR000871">
    <property type="entry name" value="Beta-lactam_class-A"/>
</dbReference>
<keyword evidence="3 5" id="KW-0378">Hydrolase</keyword>
<accession>A0A399G6J2</accession>
<dbReference type="EMBL" id="CP063196">
    <property type="protein sequence ID" value="UOE20758.1"/>
    <property type="molecule type" value="Genomic_DNA"/>
</dbReference>
<dbReference type="Gene3D" id="3.40.710.10">
    <property type="entry name" value="DD-peptidase/beta-lactamase superfamily"/>
    <property type="match status" value="1"/>
</dbReference>
<dbReference type="AlphaFoldDB" id="A0A399G6J2"/>
<evidence type="ECO:0000256" key="2">
    <source>
        <dbReference type="ARBA" id="ARBA00012865"/>
    </source>
</evidence>
<dbReference type="SUPFAM" id="SSF56601">
    <property type="entry name" value="beta-lactamase/transpeptidase-like"/>
    <property type="match status" value="1"/>
</dbReference>
<organism evidence="6 7">
    <name type="scientific">Thermobifida halotolerans</name>
    <dbReference type="NCBI Taxonomy" id="483545"/>
    <lineage>
        <taxon>Bacteria</taxon>
        <taxon>Bacillati</taxon>
        <taxon>Actinomycetota</taxon>
        <taxon>Actinomycetes</taxon>
        <taxon>Streptosporangiales</taxon>
        <taxon>Nocardiopsidaceae</taxon>
        <taxon>Thermobifida</taxon>
    </lineage>
</organism>
<dbReference type="InterPro" id="IPR012338">
    <property type="entry name" value="Beta-lactam/transpept-like"/>
</dbReference>
<gene>
    <name evidence="6" type="primary">bla</name>
    <name evidence="6" type="ORF">NI17_006045</name>
</gene>
<evidence type="ECO:0000313" key="7">
    <source>
        <dbReference type="Proteomes" id="UP000265719"/>
    </source>
</evidence>
<name>A0A399G6J2_9ACTN</name>
<comment type="similarity">
    <text evidence="1 5">Belongs to the class-A beta-lactamase family.</text>
</comment>
<evidence type="ECO:0000256" key="4">
    <source>
        <dbReference type="ARBA" id="ARBA00023251"/>
    </source>
</evidence>
<dbReference type="KEGG" id="thao:NI17_006045"/>
<proteinExistence type="inferred from homology"/>
<dbReference type="PANTHER" id="PTHR35333:SF3">
    <property type="entry name" value="BETA-LACTAMASE-TYPE TRANSPEPTIDASE FOLD CONTAINING PROTEIN"/>
    <property type="match status" value="1"/>
</dbReference>
<dbReference type="OrthoDB" id="9784149at2"/>
<sequence length="303" mass="31974">MFLRPTRRAGVAAVLVLAFVPLLGCAAAEESAASAPEDAAPSTAAVDAEFARLEEEFGARLGVYAVDTGTDEVVAYNADERFAYASTFKALAVGAVLRRNPVEELQEVVTYTAEDLVAHSPITEQHVDTGMTLREVCDAALRYSDNTAANLLFDELGGPEGLEAVLREIGDDVTNVDRIETELNEAVPGDARDTSTPRAMATSLGEFALGGALPGDRQEILIDMMRRNTTGGTLIRAGVPQDWEVGDRTGAGGYGTRNAIAVLWPPNGGPVLLAVMSSRDTEDAEYDDALVAETASVVVEALA</sequence>
<keyword evidence="7" id="KW-1185">Reference proteome</keyword>
<evidence type="ECO:0000313" key="6">
    <source>
        <dbReference type="EMBL" id="UOE20758.1"/>
    </source>
</evidence>
<dbReference type="GO" id="GO:0030655">
    <property type="term" value="P:beta-lactam antibiotic catabolic process"/>
    <property type="evidence" value="ECO:0007669"/>
    <property type="project" value="InterPro"/>
</dbReference>
<evidence type="ECO:0000256" key="5">
    <source>
        <dbReference type="RuleBase" id="RU361140"/>
    </source>
</evidence>
<dbReference type="InterPro" id="IPR023650">
    <property type="entry name" value="Beta-lactam_class-A_AS"/>
</dbReference>
<dbReference type="InterPro" id="IPR045155">
    <property type="entry name" value="Beta-lactam_cat"/>
</dbReference>
<dbReference type="GO" id="GO:0046677">
    <property type="term" value="P:response to antibiotic"/>
    <property type="evidence" value="ECO:0007669"/>
    <property type="project" value="UniProtKB-UniRule"/>
</dbReference>
<comment type="catalytic activity">
    <reaction evidence="5">
        <text>a beta-lactam + H2O = a substituted beta-amino acid</text>
        <dbReference type="Rhea" id="RHEA:20401"/>
        <dbReference type="ChEBI" id="CHEBI:15377"/>
        <dbReference type="ChEBI" id="CHEBI:35627"/>
        <dbReference type="ChEBI" id="CHEBI:140347"/>
        <dbReference type="EC" id="3.5.2.6"/>
    </reaction>
</comment>
<dbReference type="Pfam" id="PF13354">
    <property type="entry name" value="Beta-lactamase2"/>
    <property type="match status" value="1"/>
</dbReference>
<keyword evidence="4 5" id="KW-0046">Antibiotic resistance</keyword>
<dbReference type="RefSeq" id="WP_068692474.1">
    <property type="nucleotide sequence ID" value="NZ_CP063196.1"/>
</dbReference>
<evidence type="ECO:0000256" key="3">
    <source>
        <dbReference type="ARBA" id="ARBA00022801"/>
    </source>
</evidence>
<dbReference type="GO" id="GO:0008800">
    <property type="term" value="F:beta-lactamase activity"/>
    <property type="evidence" value="ECO:0007669"/>
    <property type="project" value="UniProtKB-UniRule"/>
</dbReference>
<dbReference type="PRINTS" id="PR00118">
    <property type="entry name" value="BLACTAMASEA"/>
</dbReference>